<dbReference type="Proteomes" id="UP000284120">
    <property type="component" value="Unassembled WGS sequence"/>
</dbReference>
<evidence type="ECO:0000313" key="3">
    <source>
        <dbReference type="Proteomes" id="UP000284120"/>
    </source>
</evidence>
<dbReference type="OrthoDB" id="8481042at2"/>
<proteinExistence type="predicted"/>
<name>A0A443Z1P8_9SPHI</name>
<reference evidence="2 3" key="1">
    <citation type="submission" date="2018-06" db="EMBL/GenBank/DDBJ databases">
        <title>Pedobacter endophyticus sp. nov., an endophytic bacterium isolated from a leaf of Triticum aestivum.</title>
        <authorList>
            <person name="Zhang L."/>
        </authorList>
    </citation>
    <scope>NUCLEOTIDE SEQUENCE [LARGE SCALE GENOMIC DNA]</scope>
    <source>
        <strain evidence="2 3">CM134L-2</strain>
    </source>
</reference>
<dbReference type="Gene3D" id="3.30.70.100">
    <property type="match status" value="1"/>
</dbReference>
<dbReference type="InterPro" id="IPR007138">
    <property type="entry name" value="ABM_dom"/>
</dbReference>
<evidence type="ECO:0000313" key="2">
    <source>
        <dbReference type="EMBL" id="RWU10463.1"/>
    </source>
</evidence>
<comment type="caution">
    <text evidence="2">The sequence shown here is derived from an EMBL/GenBank/DDBJ whole genome shotgun (WGS) entry which is preliminary data.</text>
</comment>
<protein>
    <recommendedName>
        <fullName evidence="1">ABM domain-containing protein</fullName>
    </recommendedName>
</protein>
<dbReference type="Pfam" id="PF03992">
    <property type="entry name" value="ABM"/>
    <property type="match status" value="1"/>
</dbReference>
<sequence>MIAVQVTYQINAEFVEENKRNIAAFLADFRELQHSKFLYHVYVKEDGLTFVHVSMYENEEIQQQILNTPSFLAFQQHRDERGLTAPAVIEPMEHLGSSLRIIK</sequence>
<dbReference type="RefSeq" id="WP_113645958.1">
    <property type="nucleotide sequence ID" value="NZ_QMHN01000001.1"/>
</dbReference>
<organism evidence="2 3">
    <name type="scientific">Pedobacter chitinilyticus</name>
    <dbReference type="NCBI Taxonomy" id="2233776"/>
    <lineage>
        <taxon>Bacteria</taxon>
        <taxon>Pseudomonadati</taxon>
        <taxon>Bacteroidota</taxon>
        <taxon>Sphingobacteriia</taxon>
        <taxon>Sphingobacteriales</taxon>
        <taxon>Sphingobacteriaceae</taxon>
        <taxon>Pedobacter</taxon>
    </lineage>
</organism>
<gene>
    <name evidence="2" type="ORF">DPV69_03755</name>
</gene>
<dbReference type="AlphaFoldDB" id="A0A443Z1P8"/>
<dbReference type="SUPFAM" id="SSF54909">
    <property type="entry name" value="Dimeric alpha+beta barrel"/>
    <property type="match status" value="1"/>
</dbReference>
<accession>A0A443Z1P8</accession>
<keyword evidence="3" id="KW-1185">Reference proteome</keyword>
<dbReference type="InterPro" id="IPR011008">
    <property type="entry name" value="Dimeric_a/b-barrel"/>
</dbReference>
<feature type="domain" description="ABM" evidence="1">
    <location>
        <begin position="1"/>
        <end position="76"/>
    </location>
</feature>
<dbReference type="EMBL" id="SAYW01000001">
    <property type="protein sequence ID" value="RWU10463.1"/>
    <property type="molecule type" value="Genomic_DNA"/>
</dbReference>
<evidence type="ECO:0000259" key="1">
    <source>
        <dbReference type="Pfam" id="PF03992"/>
    </source>
</evidence>